<feature type="compositionally biased region" description="Basic and acidic residues" evidence="2">
    <location>
        <begin position="2026"/>
        <end position="2035"/>
    </location>
</feature>
<dbReference type="Pfam" id="PF01843">
    <property type="entry name" value="DIL"/>
    <property type="match status" value="1"/>
</dbReference>
<feature type="compositionally biased region" description="Low complexity" evidence="2">
    <location>
        <begin position="1240"/>
        <end position="1251"/>
    </location>
</feature>
<feature type="region of interest" description="Disordered" evidence="2">
    <location>
        <begin position="1558"/>
        <end position="1577"/>
    </location>
</feature>
<dbReference type="CDD" id="cd01782">
    <property type="entry name" value="RA1_Afadin"/>
    <property type="match status" value="1"/>
</dbReference>
<feature type="domain" description="Ras-associating" evidence="4">
    <location>
        <begin position="231"/>
        <end position="336"/>
    </location>
</feature>
<dbReference type="Pfam" id="PF00595">
    <property type="entry name" value="PDZ"/>
    <property type="match status" value="1"/>
</dbReference>
<dbReference type="GO" id="GO:0005911">
    <property type="term" value="C:cell-cell junction"/>
    <property type="evidence" value="ECO:0007669"/>
    <property type="project" value="InterPro"/>
</dbReference>
<dbReference type="CDD" id="cd22711">
    <property type="entry name" value="FHA_AFDN"/>
    <property type="match status" value="1"/>
</dbReference>
<dbReference type="PANTHER" id="PTHR10398">
    <property type="entry name" value="AFADIN"/>
    <property type="match status" value="1"/>
</dbReference>
<dbReference type="CDD" id="cd01781">
    <property type="entry name" value="RA2_Afadin"/>
    <property type="match status" value="1"/>
</dbReference>
<dbReference type="RefSeq" id="XP_055890156.1">
    <property type="nucleotide sequence ID" value="XM_056034181.1"/>
</dbReference>
<evidence type="ECO:0000256" key="2">
    <source>
        <dbReference type="SAM" id="MobiDB-lite"/>
    </source>
</evidence>
<feature type="compositionally biased region" description="Polar residues" evidence="2">
    <location>
        <begin position="537"/>
        <end position="546"/>
    </location>
</feature>
<accession>A0A9W3ASC2</accession>
<dbReference type="CDD" id="cd15471">
    <property type="entry name" value="Myo5p-like_CBD_afadin"/>
    <property type="match status" value="1"/>
</dbReference>
<feature type="compositionally biased region" description="Polar residues" evidence="2">
    <location>
        <begin position="1458"/>
        <end position="1473"/>
    </location>
</feature>
<feature type="domain" description="Dilute" evidence="5">
    <location>
        <begin position="613"/>
        <end position="863"/>
    </location>
</feature>
<dbReference type="FunFam" id="2.30.42.10:FF:000032">
    <property type="entry name" value="Afadin isoform A"/>
    <property type="match status" value="1"/>
</dbReference>
<feature type="compositionally biased region" description="Polar residues" evidence="2">
    <location>
        <begin position="1226"/>
        <end position="1236"/>
    </location>
</feature>
<dbReference type="Gene3D" id="3.10.20.90">
    <property type="entry name" value="Phosphatidylinositol 3-kinase Catalytic Subunit, Chain A, domain 1"/>
    <property type="match status" value="2"/>
</dbReference>
<feature type="compositionally biased region" description="Basic residues" evidence="2">
    <location>
        <begin position="155"/>
        <end position="171"/>
    </location>
</feature>
<dbReference type="PROSITE" id="PS50200">
    <property type="entry name" value="RA"/>
    <property type="match status" value="2"/>
</dbReference>
<feature type="compositionally biased region" description="Basic and acidic residues" evidence="2">
    <location>
        <begin position="1902"/>
        <end position="1917"/>
    </location>
</feature>
<feature type="region of interest" description="Disordered" evidence="2">
    <location>
        <begin position="1584"/>
        <end position="1607"/>
    </location>
</feature>
<feature type="compositionally biased region" description="Polar residues" evidence="2">
    <location>
        <begin position="2232"/>
        <end position="2244"/>
    </location>
</feature>
<dbReference type="SUPFAM" id="SSF50156">
    <property type="entry name" value="PDZ domain-like"/>
    <property type="match status" value="1"/>
</dbReference>
<feature type="compositionally biased region" description="Polar residues" evidence="2">
    <location>
        <begin position="2051"/>
        <end position="2067"/>
    </location>
</feature>
<dbReference type="InterPro" id="IPR029071">
    <property type="entry name" value="Ubiquitin-like_domsf"/>
</dbReference>
<dbReference type="Gene3D" id="2.30.42.10">
    <property type="match status" value="1"/>
</dbReference>
<dbReference type="Proteomes" id="UP001165740">
    <property type="component" value="Chromosome 6"/>
</dbReference>
<dbReference type="GO" id="GO:0007155">
    <property type="term" value="P:cell adhesion"/>
    <property type="evidence" value="ECO:0007669"/>
    <property type="project" value="UniProtKB-KW"/>
</dbReference>
<dbReference type="InterPro" id="IPR028842">
    <property type="entry name" value="Afadin"/>
</dbReference>
<feature type="compositionally biased region" description="Basic and acidic residues" evidence="2">
    <location>
        <begin position="1263"/>
        <end position="1298"/>
    </location>
</feature>
<dbReference type="GeneID" id="106076921"/>
<feature type="compositionally biased region" description="Pro residues" evidence="2">
    <location>
        <begin position="1650"/>
        <end position="1670"/>
    </location>
</feature>
<keyword evidence="1" id="KW-0130">Cell adhesion</keyword>
<dbReference type="InterPro" id="IPR037977">
    <property type="entry name" value="CBD_Afadin"/>
</dbReference>
<dbReference type="PANTHER" id="PTHR10398:SF2">
    <property type="entry name" value="AFADIN"/>
    <property type="match status" value="1"/>
</dbReference>
<protein>
    <submittedName>
        <fullName evidence="7">Afadin-like isoform X1</fullName>
    </submittedName>
</protein>
<feature type="compositionally biased region" description="Low complexity" evidence="2">
    <location>
        <begin position="1433"/>
        <end position="1446"/>
    </location>
</feature>
<dbReference type="OMA" id="PSLAFWM"/>
<feature type="compositionally biased region" description="Polar residues" evidence="2">
    <location>
        <begin position="1400"/>
        <end position="1409"/>
    </location>
</feature>
<feature type="compositionally biased region" description="Low complexity" evidence="2">
    <location>
        <begin position="2089"/>
        <end position="2119"/>
    </location>
</feature>
<evidence type="ECO:0000259" key="4">
    <source>
        <dbReference type="PROSITE" id="PS50200"/>
    </source>
</evidence>
<feature type="compositionally biased region" description="Low complexity" evidence="2">
    <location>
        <begin position="1637"/>
        <end position="1649"/>
    </location>
</feature>
<feature type="compositionally biased region" description="Low complexity" evidence="2">
    <location>
        <begin position="2187"/>
        <end position="2196"/>
    </location>
</feature>
<keyword evidence="6" id="KW-1185">Reference proteome</keyword>
<dbReference type="SMART" id="SM00314">
    <property type="entry name" value="RA"/>
    <property type="match status" value="2"/>
</dbReference>
<feature type="compositionally biased region" description="Polar residues" evidence="2">
    <location>
        <begin position="1341"/>
        <end position="1357"/>
    </location>
</feature>
<dbReference type="PROSITE" id="PS50106">
    <property type="entry name" value="PDZ"/>
    <property type="match status" value="1"/>
</dbReference>
<feature type="region of interest" description="Disordered" evidence="2">
    <location>
        <begin position="336"/>
        <end position="358"/>
    </location>
</feature>
<sequence>MSMSKKEEYERLRGLINQWNVDHYDIFELSQPNEDLEFHGVVRFFFQGGIGANVITKCIRVSSTATTKEVIGVLIEKFRPDMRMLSQSKYALYEVHVNGEERRLGNEEKPLYVQLNWGNDVREGRFLLRNEDHPTVRDPALGFDNSVLQQDQAGFKRKLSKREKKEKKKRDRGKENVNGDDSVANKLYEEAPETSFTRSISNPEAVMRRRRQQKLEKKLAQMNAVEGGTDSGGTLKIYGESLQREVPYKTLFLSTADPASAVVKEALEKYGREKEDPNNYCLVEVLLPPGGVEYHGGSVGDERVLDDNECPLAIVMQHTKHRGQGHIIFQLRERSADYKKRSKRPRAVSQDDLRNHQSDHRHTNVDMLPYLTELNVRGKPKRHVLPLNVTEVVNASEVANNRQDYNGKHFLQLSGPDIRPRHCVIAHTEGIVTVTPNSQDAETYVERQRIFETTMLKHGMTVQFGKDKIYRFLDPRFDEPPMQSQPYQLPNKAQRGQPQETNFDVDGNIETVEVTSPAQRPTSWDSQQRRSNSDRSPGSSQGTYSTDDLLPASVEYFMDAEDRLLQGSILEVNSKQLQFKLAPTYTLYMAVRNLLSARSPVTHRSQLVADFANKTARMTQQSIQEHHNDPSALAFWMANSSEILHMFKQDRDIHSLSFVAQEMLAEAVQTAFHHLVSCLQGDLQRVMPAFLDPSDNTDAEDEMGHRYNMGRPTLTDVLNTLSVAMTLLRRCRVNAALTIQLFSQLFHFINMWLFNILVTEPQLQLCTRMWGIRLKRRLGSVEAWAEKQGLELAADCHLCRIIQAAHLLQTPKFSADDVTNISSTCFKLNSLQLHALLTRYIPEPNEPPVSASFIDRVVSIAENMADELTRTDGREVRLEEDNDLHLPFLLPEDGYSCDTIRGIPNGLPDFVRQLESQGICRFIINNNASGSWTVYMGDEPPSPNLKLNGPSSPGHGLPPTPEIINVTFSKVKGSMGLSIVAAHGEGQKEQGIYIKSVVEGGAAAQDGRLQAGDQLLEVDGKSLIGLSQDKAAELMTKTGQVIKLKVAKRAVLYHNLGSLLSQPSPTSQRAAQNKNFGPNRLASDEGPPPYDGRDSKAVNGYGDQSKMRAPSTSNIANPKPPQNDPYNYRNDPRSKSTSNLHVDTNLARQDMYQQIKPAQSVGMLHPSSPGYGQYSPGGRRQDIRPNDYENQPNYPRPGGTGDRNSYDTRQGYNFVDPRQNIPGQPKPQNQGYTGQKTSDRSSISSKASSNSNKDPRPQSAYYDPHKTNSRDNGEYPTERPKSDDVGSKLKEWQDKFEPPRPGYNKMNSGGNSPPYSNIGGQPPPQPQHNPPPKPTAHERLFSQQAMPPKPNNSSYVRQNDFYENTVPLKQEPPPAFHQLQNISMESDLKPRPGSKPPQIVQKNKPSVQHTDLPMVRVDNRQTQSRFYGDNRLSGQPTSPQGSQQPGFMAPNVPKYDQRNVQPSIRNSGQQEYSNDPRYLQQDLRTSPDPRNDPRNGPEFDYRGVQQDPRNVPDLRYNSDPRNVQPLLPPPNDVRNSVSSYQDQNRLPEAHYQQKYPEPVNHYGAYPTDPNEGLPLPAVPQAMEDYQEELPPLPPPPSNEILLEQKLAEEQQKLMQHINATNQFLATDRHHKYPNQPQPQQQSQYQQQQPYQPPPQAQPYQPPPQAQPYQPPSQQQQYQPPPQQRSQPMNRVLPPGLDLRDQNPLGYQVVKDGYRPNDALSHPNYQNINYGAESQPPPIPQPPSEYDSIDNPALRVQGFQVKPAVPPSKPKLKDRLDLNTRSAWDRDAKEKAQEEEQEELFRAREQEIAELEARPFLNPSDQDRLKKLKTEHEFQRRVREIAEKGDYDYEDDDEMAERIYTRERIIQTLKEDLEKSRARLQDFELAQQRADVDRESERLKSLERRLEMHEKDREEQRLRMQKKQERRAKEHQEQLKLQRETRERQRQNYEEQKRLLQKEEEKINQRREEELNKKRQFERERRQEIQDKQDAEEKRMRAEIRREEEEYLQQQLAQERQMKQQQNRPIRVGDERKRLESLNSQSTTGPQSPTSNYAQYANVNSQGQSDPSQAPPPPTRSASSYETFNQHQLRASFRASSSAEFPPPSALNNSNTNSTTGLPSALKSSQEPPPTAKKSVSFNTQMNTYKDRTPSNSVSSYKSPTGSQTFEDLPPPSFSPDTDVFDTPNPPLLRNNNPMPNDRQSDVVYNTSSNTPNVIGAQEVYRDPRSRIEAKKASQSTVRSQSTDRMSFREKMKYFATEAGEDTIKLKPKASKTLRTIESQLNGQIQ</sequence>
<dbReference type="InterPro" id="IPR000253">
    <property type="entry name" value="FHA_dom"/>
</dbReference>
<organism evidence="6 7">
    <name type="scientific">Biomphalaria glabrata</name>
    <name type="common">Bloodfluke planorb</name>
    <name type="synonym">Freshwater snail</name>
    <dbReference type="NCBI Taxonomy" id="6526"/>
    <lineage>
        <taxon>Eukaryota</taxon>
        <taxon>Metazoa</taxon>
        <taxon>Spiralia</taxon>
        <taxon>Lophotrochozoa</taxon>
        <taxon>Mollusca</taxon>
        <taxon>Gastropoda</taxon>
        <taxon>Heterobranchia</taxon>
        <taxon>Euthyneura</taxon>
        <taxon>Panpulmonata</taxon>
        <taxon>Hygrophila</taxon>
        <taxon>Lymnaeoidea</taxon>
        <taxon>Planorbidae</taxon>
        <taxon>Biomphalaria</taxon>
    </lineage>
</organism>
<feature type="domain" description="Ras-associating" evidence="4">
    <location>
        <begin position="38"/>
        <end position="133"/>
    </location>
</feature>
<dbReference type="PROSITE" id="PS51126">
    <property type="entry name" value="DILUTE"/>
    <property type="match status" value="1"/>
</dbReference>
<evidence type="ECO:0000313" key="7">
    <source>
        <dbReference type="RefSeq" id="XP_055890156.1"/>
    </source>
</evidence>
<feature type="region of interest" description="Disordered" evidence="2">
    <location>
        <begin position="1902"/>
        <end position="2245"/>
    </location>
</feature>
<reference evidence="7" key="1">
    <citation type="submission" date="2025-08" db="UniProtKB">
        <authorList>
            <consortium name="RefSeq"/>
        </authorList>
    </citation>
    <scope>IDENTIFICATION</scope>
</reference>
<feature type="compositionally biased region" description="Low complexity" evidence="2">
    <location>
        <begin position="2007"/>
        <end position="2021"/>
    </location>
</feature>
<evidence type="ECO:0000259" key="5">
    <source>
        <dbReference type="PROSITE" id="PS51126"/>
    </source>
</evidence>
<dbReference type="InterPro" id="IPR002710">
    <property type="entry name" value="Dilute_dom"/>
</dbReference>
<feature type="compositionally biased region" description="Polar residues" evidence="2">
    <location>
        <begin position="1305"/>
        <end position="1319"/>
    </location>
</feature>
<dbReference type="CDD" id="cd06789">
    <property type="entry name" value="PDZ_AFDN-like"/>
    <property type="match status" value="1"/>
</dbReference>
<feature type="region of interest" description="Disordered" evidence="2">
    <location>
        <begin position="1159"/>
        <end position="1540"/>
    </location>
</feature>
<dbReference type="InterPro" id="IPR008984">
    <property type="entry name" value="SMAD_FHA_dom_sf"/>
</dbReference>
<proteinExistence type="predicted"/>
<dbReference type="SUPFAM" id="SSF54236">
    <property type="entry name" value="Ubiquitin-like"/>
    <property type="match status" value="2"/>
</dbReference>
<dbReference type="SMART" id="SM01132">
    <property type="entry name" value="DIL"/>
    <property type="match status" value="1"/>
</dbReference>
<feature type="compositionally biased region" description="Basic and acidic residues" evidence="2">
    <location>
        <begin position="1926"/>
        <end position="2003"/>
    </location>
</feature>
<gene>
    <name evidence="7" type="primary">LOC106076921</name>
</gene>
<feature type="region of interest" description="Disordered" evidence="2">
    <location>
        <begin position="1761"/>
        <end position="1799"/>
    </location>
</feature>
<evidence type="ECO:0000256" key="1">
    <source>
        <dbReference type="ARBA" id="ARBA00022889"/>
    </source>
</evidence>
<dbReference type="Pfam" id="PF00788">
    <property type="entry name" value="RA"/>
    <property type="match status" value="2"/>
</dbReference>
<dbReference type="GO" id="GO:0007165">
    <property type="term" value="P:signal transduction"/>
    <property type="evidence" value="ECO:0007669"/>
    <property type="project" value="InterPro"/>
</dbReference>
<feature type="compositionally biased region" description="Polar residues" evidence="2">
    <location>
        <begin position="513"/>
        <end position="522"/>
    </location>
</feature>
<name>A0A9W3ASC2_BIOGL</name>
<feature type="region of interest" description="Disordered" evidence="2">
    <location>
        <begin position="476"/>
        <end position="547"/>
    </location>
</feature>
<feature type="compositionally biased region" description="Polar residues" evidence="2">
    <location>
        <begin position="1059"/>
        <end position="1076"/>
    </location>
</feature>
<dbReference type="Gene3D" id="2.60.200.20">
    <property type="match status" value="1"/>
</dbReference>
<feature type="compositionally biased region" description="Polar residues" evidence="2">
    <location>
        <begin position="2202"/>
        <end position="2212"/>
    </location>
</feature>
<feature type="compositionally biased region" description="Polar residues" evidence="2">
    <location>
        <begin position="2075"/>
        <end position="2088"/>
    </location>
</feature>
<feature type="compositionally biased region" description="Low complexity" evidence="2">
    <location>
        <begin position="1166"/>
        <end position="1178"/>
    </location>
</feature>
<evidence type="ECO:0000313" key="6">
    <source>
        <dbReference type="Proteomes" id="UP001165740"/>
    </source>
</evidence>
<dbReference type="SUPFAM" id="SSF49879">
    <property type="entry name" value="SMAD/FHA domain"/>
    <property type="match status" value="1"/>
</dbReference>
<feature type="region of interest" description="Disordered" evidence="2">
    <location>
        <begin position="1059"/>
        <end position="1139"/>
    </location>
</feature>
<feature type="region of interest" description="Disordered" evidence="2">
    <location>
        <begin position="154"/>
        <end position="203"/>
    </location>
</feature>
<feature type="compositionally biased region" description="Pro residues" evidence="2">
    <location>
        <begin position="1321"/>
        <end position="1334"/>
    </location>
</feature>
<evidence type="ECO:0000259" key="3">
    <source>
        <dbReference type="PROSITE" id="PS50106"/>
    </source>
</evidence>
<dbReference type="InterPro" id="IPR001478">
    <property type="entry name" value="PDZ"/>
</dbReference>
<feature type="domain" description="PDZ" evidence="3">
    <location>
        <begin position="965"/>
        <end position="1050"/>
    </location>
</feature>
<feature type="compositionally biased region" description="Basic and acidic residues" evidence="2">
    <location>
        <begin position="1770"/>
        <end position="1799"/>
    </location>
</feature>
<feature type="region of interest" description="Disordered" evidence="2">
    <location>
        <begin position="1629"/>
        <end position="1749"/>
    </location>
</feature>
<dbReference type="Pfam" id="PF00498">
    <property type="entry name" value="FHA"/>
    <property type="match status" value="1"/>
</dbReference>
<dbReference type="InterPro" id="IPR036034">
    <property type="entry name" value="PDZ_sf"/>
</dbReference>
<feature type="compositionally biased region" description="Basic and acidic residues" evidence="2">
    <location>
        <begin position="1485"/>
        <end position="1501"/>
    </location>
</feature>
<dbReference type="OrthoDB" id="6260541at2759"/>
<feature type="compositionally biased region" description="Polar residues" evidence="2">
    <location>
        <begin position="2133"/>
        <end position="2165"/>
    </location>
</feature>
<feature type="compositionally biased region" description="Basic and acidic residues" evidence="2">
    <location>
        <begin position="349"/>
        <end position="358"/>
    </location>
</feature>
<feature type="compositionally biased region" description="Low complexity" evidence="2">
    <location>
        <begin position="2039"/>
        <end position="2050"/>
    </location>
</feature>
<dbReference type="SMART" id="SM00228">
    <property type="entry name" value="PDZ"/>
    <property type="match status" value="1"/>
</dbReference>
<feature type="compositionally biased region" description="Basic and acidic residues" evidence="2">
    <location>
        <begin position="2219"/>
        <end position="2231"/>
    </location>
</feature>
<dbReference type="InterPro" id="IPR000159">
    <property type="entry name" value="RA_dom"/>
</dbReference>